<reference evidence="2" key="1">
    <citation type="journal article" date="2015" name="Nature">
        <title>Complex archaea that bridge the gap between prokaryotes and eukaryotes.</title>
        <authorList>
            <person name="Spang A."/>
            <person name="Saw J.H."/>
            <person name="Jorgensen S.L."/>
            <person name="Zaremba-Niedzwiedzka K."/>
            <person name="Martijn J."/>
            <person name="Lind A.E."/>
            <person name="van Eijk R."/>
            <person name="Schleper C."/>
            <person name="Guy L."/>
            <person name="Ettema T.J."/>
        </authorList>
    </citation>
    <scope>NUCLEOTIDE SEQUENCE</scope>
</reference>
<comment type="caution">
    <text evidence="2">The sequence shown here is derived from an EMBL/GenBank/DDBJ whole genome shotgun (WGS) entry which is preliminary data.</text>
</comment>
<accession>A0A0F9F1L7</accession>
<proteinExistence type="predicted"/>
<protein>
    <submittedName>
        <fullName evidence="2">Uncharacterized protein</fullName>
    </submittedName>
</protein>
<organism evidence="2">
    <name type="scientific">marine sediment metagenome</name>
    <dbReference type="NCBI Taxonomy" id="412755"/>
    <lineage>
        <taxon>unclassified sequences</taxon>
        <taxon>metagenomes</taxon>
        <taxon>ecological metagenomes</taxon>
    </lineage>
</organism>
<evidence type="ECO:0000256" key="1">
    <source>
        <dbReference type="SAM" id="MobiDB-lite"/>
    </source>
</evidence>
<feature type="compositionally biased region" description="Basic and acidic residues" evidence="1">
    <location>
        <begin position="66"/>
        <end position="90"/>
    </location>
</feature>
<sequence>MSRDHKLIFVGTATQREFRGGGIDDGKDYPIDCKQNDEIFVTEGKKYELLKDHPEWFVEPGKAKVESKTEPTVEKSKLPPSVVRKDGEQPKKKKRGMKELRRIAKNKNIKVPFGISIDDLEELVEPKN</sequence>
<evidence type="ECO:0000313" key="2">
    <source>
        <dbReference type="EMBL" id="KKL72366.1"/>
    </source>
</evidence>
<dbReference type="EMBL" id="LAZR01025294">
    <property type="protein sequence ID" value="KKL72366.1"/>
    <property type="molecule type" value="Genomic_DNA"/>
</dbReference>
<name>A0A0F9F1L7_9ZZZZ</name>
<dbReference type="AlphaFoldDB" id="A0A0F9F1L7"/>
<feature type="region of interest" description="Disordered" evidence="1">
    <location>
        <begin position="66"/>
        <end position="101"/>
    </location>
</feature>
<gene>
    <name evidence="2" type="ORF">LCGC14_2085640</name>
</gene>